<comment type="similarity">
    <text evidence="4">Belongs to the cyclic nucleotide phosphodiesterase class-III family.</text>
</comment>
<dbReference type="EMBL" id="BMGJ01000001">
    <property type="protein sequence ID" value="GGD48383.1"/>
    <property type="molecule type" value="Genomic_DNA"/>
</dbReference>
<dbReference type="InterPro" id="IPR004843">
    <property type="entry name" value="Calcineurin-like_PHP"/>
</dbReference>
<evidence type="ECO:0000313" key="7">
    <source>
        <dbReference type="Proteomes" id="UP000614272"/>
    </source>
</evidence>
<dbReference type="PANTHER" id="PTHR42988:SF2">
    <property type="entry name" value="CYCLIC NUCLEOTIDE PHOSPHODIESTERASE CBUA0032-RELATED"/>
    <property type="match status" value="1"/>
</dbReference>
<dbReference type="RefSeq" id="WP_188503264.1">
    <property type="nucleotide sequence ID" value="NZ_BMGJ01000001.1"/>
</dbReference>
<keyword evidence="1" id="KW-0479">Metal-binding</keyword>
<name>A0ABQ1QX66_9ALTE</name>
<keyword evidence="3" id="KW-0408">Iron</keyword>
<evidence type="ECO:0000256" key="3">
    <source>
        <dbReference type="ARBA" id="ARBA00023004"/>
    </source>
</evidence>
<evidence type="ECO:0000256" key="1">
    <source>
        <dbReference type="ARBA" id="ARBA00022723"/>
    </source>
</evidence>
<feature type="domain" description="Calcineurin-like phosphoesterase" evidence="5">
    <location>
        <begin position="9"/>
        <end position="197"/>
    </location>
</feature>
<dbReference type="Pfam" id="PF00149">
    <property type="entry name" value="Metallophos"/>
    <property type="match status" value="1"/>
</dbReference>
<dbReference type="InterPro" id="IPR050884">
    <property type="entry name" value="CNP_phosphodiesterase-III"/>
</dbReference>
<keyword evidence="7" id="KW-1185">Reference proteome</keyword>
<reference evidence="7" key="1">
    <citation type="journal article" date="2019" name="Int. J. Syst. Evol. Microbiol.">
        <title>The Global Catalogue of Microorganisms (GCM) 10K type strain sequencing project: providing services to taxonomists for standard genome sequencing and annotation.</title>
        <authorList>
            <consortium name="The Broad Institute Genomics Platform"/>
            <consortium name="The Broad Institute Genome Sequencing Center for Infectious Disease"/>
            <person name="Wu L."/>
            <person name="Ma J."/>
        </authorList>
    </citation>
    <scope>NUCLEOTIDE SEQUENCE [LARGE SCALE GENOMIC DNA]</scope>
    <source>
        <strain evidence="7">CGMCC 1.12923</strain>
    </source>
</reference>
<evidence type="ECO:0000313" key="6">
    <source>
        <dbReference type="EMBL" id="GGD48383.1"/>
    </source>
</evidence>
<proteinExistence type="inferred from homology"/>
<sequence length="257" mass="29228">MIGSDSCVRVIQITDCHLFADIQRCSYRDINPYITLRQVLVHVKALEPDRVIVTGDLSGDLSGLSYQHFASLWQQAEIPAALHILPGNHDQPSLLTQFFSHEMKWLQAPLRDNNWCLHALDSHYQGTLGHVSTAQLERLEQQVRAMPDASHLVAVHHHPIPCNSWMDKHQWCNRDAFVALLEALPQIRLVIHGHVHAELTFFQGQTQILACPSTCWQWRHTQEFAVDDQAPGLRLLELHSGGSFNTQIIRVSHQCNV</sequence>
<evidence type="ECO:0000259" key="5">
    <source>
        <dbReference type="Pfam" id="PF00149"/>
    </source>
</evidence>
<dbReference type="Proteomes" id="UP000614272">
    <property type="component" value="Unassembled WGS sequence"/>
</dbReference>
<dbReference type="PANTHER" id="PTHR42988">
    <property type="entry name" value="PHOSPHOHYDROLASE"/>
    <property type="match status" value="1"/>
</dbReference>
<organism evidence="6 7">
    <name type="scientific">Lacimicrobium alkaliphilum</name>
    <dbReference type="NCBI Taxonomy" id="1526571"/>
    <lineage>
        <taxon>Bacteria</taxon>
        <taxon>Pseudomonadati</taxon>
        <taxon>Pseudomonadota</taxon>
        <taxon>Gammaproteobacteria</taxon>
        <taxon>Alteromonadales</taxon>
        <taxon>Alteromonadaceae</taxon>
        <taxon>Lacimicrobium</taxon>
    </lineage>
</organism>
<dbReference type="SUPFAM" id="SSF56300">
    <property type="entry name" value="Metallo-dependent phosphatases"/>
    <property type="match status" value="1"/>
</dbReference>
<keyword evidence="2" id="KW-0378">Hydrolase</keyword>
<dbReference type="InterPro" id="IPR029052">
    <property type="entry name" value="Metallo-depent_PP-like"/>
</dbReference>
<accession>A0ABQ1QX66</accession>
<evidence type="ECO:0000256" key="2">
    <source>
        <dbReference type="ARBA" id="ARBA00022801"/>
    </source>
</evidence>
<dbReference type="Gene3D" id="3.60.21.10">
    <property type="match status" value="1"/>
</dbReference>
<gene>
    <name evidence="6" type="primary">cpdA</name>
    <name evidence="6" type="ORF">GCM10011357_00360</name>
</gene>
<protein>
    <submittedName>
        <fullName evidence="6">3',5'-cyclic adenosine monophosphate phosphodiesterase CpdA</fullName>
    </submittedName>
</protein>
<comment type="caution">
    <text evidence="6">The sequence shown here is derived from an EMBL/GenBank/DDBJ whole genome shotgun (WGS) entry which is preliminary data.</text>
</comment>
<evidence type="ECO:0000256" key="4">
    <source>
        <dbReference type="ARBA" id="ARBA00025742"/>
    </source>
</evidence>